<dbReference type="AlphaFoldDB" id="A0A6C0KUY4"/>
<name>A0A6C0KUY4_9ZZZZ</name>
<organism evidence="1">
    <name type="scientific">viral metagenome</name>
    <dbReference type="NCBI Taxonomy" id="1070528"/>
    <lineage>
        <taxon>unclassified sequences</taxon>
        <taxon>metagenomes</taxon>
        <taxon>organismal metagenomes</taxon>
    </lineage>
</organism>
<proteinExistence type="predicted"/>
<dbReference type="EMBL" id="MN740992">
    <property type="protein sequence ID" value="QHU21792.1"/>
    <property type="molecule type" value="Genomic_DNA"/>
</dbReference>
<reference evidence="1" key="1">
    <citation type="journal article" date="2020" name="Nature">
        <title>Giant virus diversity and host interactions through global metagenomics.</title>
        <authorList>
            <person name="Schulz F."/>
            <person name="Roux S."/>
            <person name="Paez-Espino D."/>
            <person name="Jungbluth S."/>
            <person name="Walsh D.A."/>
            <person name="Denef V.J."/>
            <person name="McMahon K.D."/>
            <person name="Konstantinidis K.T."/>
            <person name="Eloe-Fadrosh E.A."/>
            <person name="Kyrpides N.C."/>
            <person name="Woyke T."/>
        </authorList>
    </citation>
    <scope>NUCLEOTIDE SEQUENCE</scope>
    <source>
        <strain evidence="1">GVMAG-S-3300013286-35</strain>
    </source>
</reference>
<protein>
    <submittedName>
        <fullName evidence="1">Uncharacterized protein</fullName>
    </submittedName>
</protein>
<sequence length="74" mass="8516">MPYWSIPEGILDKERTLTAEEIALYKIDAGIGGTLEAKYFRSARPELAGYRFYLKSTTNQNGMYYLTIRLDKTT</sequence>
<accession>A0A6C0KUY4</accession>
<evidence type="ECO:0000313" key="1">
    <source>
        <dbReference type="EMBL" id="QHU21792.1"/>
    </source>
</evidence>